<dbReference type="GO" id="GO:0045892">
    <property type="term" value="P:negative regulation of DNA-templated transcription"/>
    <property type="evidence" value="ECO:0007669"/>
    <property type="project" value="TreeGrafter"/>
</dbReference>
<evidence type="ECO:0000313" key="2">
    <source>
        <dbReference type="EMBL" id="HIT77081.1"/>
    </source>
</evidence>
<name>A0A9D1H099_9ACTN</name>
<organism evidence="2 3">
    <name type="scientific">Candidatus Avipropionibacterium avicola</name>
    <dbReference type="NCBI Taxonomy" id="2840701"/>
    <lineage>
        <taxon>Bacteria</taxon>
        <taxon>Bacillati</taxon>
        <taxon>Actinomycetota</taxon>
        <taxon>Actinomycetes</taxon>
        <taxon>Propionibacteriales</taxon>
        <taxon>Propionibacteriaceae</taxon>
        <taxon>Propionibacteriaceae incertae sedis</taxon>
        <taxon>Candidatus Avipropionibacterium</taxon>
    </lineage>
</organism>
<dbReference type="GO" id="GO:0003677">
    <property type="term" value="F:DNA binding"/>
    <property type="evidence" value="ECO:0007669"/>
    <property type="project" value="InterPro"/>
</dbReference>
<evidence type="ECO:0000313" key="3">
    <source>
        <dbReference type="Proteomes" id="UP000886842"/>
    </source>
</evidence>
<dbReference type="Gene3D" id="1.10.10.10">
    <property type="entry name" value="Winged helix-like DNA-binding domain superfamily/Winged helix DNA-binding domain"/>
    <property type="match status" value="1"/>
</dbReference>
<dbReference type="PROSITE" id="PS51077">
    <property type="entry name" value="HTH_ICLR"/>
    <property type="match status" value="1"/>
</dbReference>
<dbReference type="Pfam" id="PF09339">
    <property type="entry name" value="HTH_IclR"/>
    <property type="match status" value="1"/>
</dbReference>
<reference evidence="2" key="1">
    <citation type="submission" date="2020-10" db="EMBL/GenBank/DDBJ databases">
        <authorList>
            <person name="Gilroy R."/>
        </authorList>
    </citation>
    <scope>NUCLEOTIDE SEQUENCE</scope>
    <source>
        <strain evidence="2">ChiGjej1B1-24693</strain>
    </source>
</reference>
<dbReference type="GO" id="GO:0003700">
    <property type="term" value="F:DNA-binding transcription factor activity"/>
    <property type="evidence" value="ECO:0007669"/>
    <property type="project" value="TreeGrafter"/>
</dbReference>
<dbReference type="PANTHER" id="PTHR30136:SF35">
    <property type="entry name" value="HTH-TYPE TRANSCRIPTIONAL REGULATOR RV1719"/>
    <property type="match status" value="1"/>
</dbReference>
<feature type="domain" description="HTH iclR-type" evidence="1">
    <location>
        <begin position="9"/>
        <end position="71"/>
    </location>
</feature>
<dbReference type="InterPro" id="IPR050707">
    <property type="entry name" value="HTH_MetabolicPath_Reg"/>
</dbReference>
<dbReference type="InterPro" id="IPR036388">
    <property type="entry name" value="WH-like_DNA-bd_sf"/>
</dbReference>
<dbReference type="CDD" id="cd00090">
    <property type="entry name" value="HTH_ARSR"/>
    <property type="match status" value="1"/>
</dbReference>
<accession>A0A9D1H099</accession>
<dbReference type="InterPro" id="IPR005471">
    <property type="entry name" value="Tscrpt_reg_IclR_N"/>
</dbReference>
<protein>
    <submittedName>
        <fullName evidence="2">Helix-turn-helix domain-containing protein</fullName>
    </submittedName>
</protein>
<sequence>MADRRETGVQALAHGLEILDLLLAQGRPLSGGEIAGSVGLHQSTVSRLLRTLIDNGYVARVRGGNVPALRMLQFSRVATAFPLVSALRPLVAEIAQSRPADHVNVCAHVHGELIYLVRAQAGTEPVTGLSFPLHMSSAALRLLVDLPREEALSALRRSRDRYGWVGGPGLPADEESALETARQSVDHDVLVLDRWTVNSLSAAIPLAVPGEHPLALAIAGPHTVDHRDLQLVLHDARRRIESVIATVDA</sequence>
<dbReference type="EMBL" id="DVLP01000457">
    <property type="protein sequence ID" value="HIT77081.1"/>
    <property type="molecule type" value="Genomic_DNA"/>
</dbReference>
<dbReference type="InterPro" id="IPR036390">
    <property type="entry name" value="WH_DNA-bd_sf"/>
</dbReference>
<dbReference type="PANTHER" id="PTHR30136">
    <property type="entry name" value="HELIX-TURN-HELIX TRANSCRIPTIONAL REGULATOR, ICLR FAMILY"/>
    <property type="match status" value="1"/>
</dbReference>
<reference evidence="2" key="2">
    <citation type="journal article" date="2021" name="PeerJ">
        <title>Extensive microbial diversity within the chicken gut microbiome revealed by metagenomics and culture.</title>
        <authorList>
            <person name="Gilroy R."/>
            <person name="Ravi A."/>
            <person name="Getino M."/>
            <person name="Pursley I."/>
            <person name="Horton D.L."/>
            <person name="Alikhan N.F."/>
            <person name="Baker D."/>
            <person name="Gharbi K."/>
            <person name="Hall N."/>
            <person name="Watson M."/>
            <person name="Adriaenssens E.M."/>
            <person name="Foster-Nyarko E."/>
            <person name="Jarju S."/>
            <person name="Secka A."/>
            <person name="Antonio M."/>
            <person name="Oren A."/>
            <person name="Chaudhuri R.R."/>
            <person name="La Ragione R."/>
            <person name="Hildebrand F."/>
            <person name="Pallen M.J."/>
        </authorList>
    </citation>
    <scope>NUCLEOTIDE SEQUENCE</scope>
    <source>
        <strain evidence="2">ChiGjej1B1-24693</strain>
    </source>
</reference>
<dbReference type="AlphaFoldDB" id="A0A9D1H099"/>
<proteinExistence type="predicted"/>
<dbReference type="SUPFAM" id="SSF46785">
    <property type="entry name" value="Winged helix' DNA-binding domain"/>
    <property type="match status" value="1"/>
</dbReference>
<dbReference type="SMART" id="SM00346">
    <property type="entry name" value="HTH_ICLR"/>
    <property type="match status" value="1"/>
</dbReference>
<dbReference type="Proteomes" id="UP000886842">
    <property type="component" value="Unassembled WGS sequence"/>
</dbReference>
<gene>
    <name evidence="2" type="ORF">IAA98_15995</name>
</gene>
<comment type="caution">
    <text evidence="2">The sequence shown here is derived from an EMBL/GenBank/DDBJ whole genome shotgun (WGS) entry which is preliminary data.</text>
</comment>
<dbReference type="SUPFAM" id="SSF55781">
    <property type="entry name" value="GAF domain-like"/>
    <property type="match status" value="1"/>
</dbReference>
<evidence type="ECO:0000259" key="1">
    <source>
        <dbReference type="PROSITE" id="PS51077"/>
    </source>
</evidence>
<dbReference type="InterPro" id="IPR011991">
    <property type="entry name" value="ArsR-like_HTH"/>
</dbReference>